<dbReference type="AlphaFoldDB" id="A0AAV3PR00"/>
<evidence type="ECO:0000259" key="6">
    <source>
        <dbReference type="PROSITE" id="PS50966"/>
    </source>
</evidence>
<feature type="region of interest" description="Disordered" evidence="5">
    <location>
        <begin position="189"/>
        <end position="239"/>
    </location>
</feature>
<evidence type="ECO:0000256" key="3">
    <source>
        <dbReference type="ARBA" id="ARBA00022833"/>
    </source>
</evidence>
<keyword evidence="8" id="KW-1185">Reference proteome</keyword>
<name>A0AAV3PR00_LITER</name>
<sequence>MTRIEEEREKKLKWKGIVCPRVNETLRLREKKIHEFITRASGSSEYEVTSAKHSFVVDMEKKQCSCGIWQLGGTPCVHAVCVYKARNKDPRKYVHKDFLLSTWFMAYNNYLQPLRGPVFWTKNPYPAILPPDMRVLPGRPKRCRNKGAAKRAEEAEKQAELKAKKKQDDGVFKASRKEDVMHCKICGGVGHNTRTCPRKPAPSDGGSSSQPEPSSEAKKRKTRASSTQPAPSTREDADL</sequence>
<evidence type="ECO:0000256" key="1">
    <source>
        <dbReference type="ARBA" id="ARBA00022723"/>
    </source>
</evidence>
<proteinExistence type="predicted"/>
<keyword evidence="3" id="KW-0862">Zinc</keyword>
<dbReference type="GO" id="GO:0008270">
    <property type="term" value="F:zinc ion binding"/>
    <property type="evidence" value="ECO:0007669"/>
    <property type="project" value="UniProtKB-KW"/>
</dbReference>
<dbReference type="PANTHER" id="PTHR31973:SF187">
    <property type="entry name" value="MUTATOR TRANSPOSASE MUDRA PROTEIN"/>
    <property type="match status" value="1"/>
</dbReference>
<dbReference type="Pfam" id="PF04434">
    <property type="entry name" value="SWIM"/>
    <property type="match status" value="1"/>
</dbReference>
<accession>A0AAV3PR00</accession>
<evidence type="ECO:0000256" key="5">
    <source>
        <dbReference type="SAM" id="MobiDB-lite"/>
    </source>
</evidence>
<keyword evidence="1" id="KW-0479">Metal-binding</keyword>
<comment type="caution">
    <text evidence="7">The sequence shown here is derived from an EMBL/GenBank/DDBJ whole genome shotgun (WGS) entry which is preliminary data.</text>
</comment>
<organism evidence="7 8">
    <name type="scientific">Lithospermum erythrorhizon</name>
    <name type="common">Purple gromwell</name>
    <name type="synonym">Lithospermum officinale var. erythrorhizon</name>
    <dbReference type="NCBI Taxonomy" id="34254"/>
    <lineage>
        <taxon>Eukaryota</taxon>
        <taxon>Viridiplantae</taxon>
        <taxon>Streptophyta</taxon>
        <taxon>Embryophyta</taxon>
        <taxon>Tracheophyta</taxon>
        <taxon>Spermatophyta</taxon>
        <taxon>Magnoliopsida</taxon>
        <taxon>eudicotyledons</taxon>
        <taxon>Gunneridae</taxon>
        <taxon>Pentapetalae</taxon>
        <taxon>asterids</taxon>
        <taxon>lamiids</taxon>
        <taxon>Boraginales</taxon>
        <taxon>Boraginaceae</taxon>
        <taxon>Boraginoideae</taxon>
        <taxon>Lithospermeae</taxon>
        <taxon>Lithospermum</taxon>
    </lineage>
</organism>
<evidence type="ECO:0000256" key="2">
    <source>
        <dbReference type="ARBA" id="ARBA00022771"/>
    </source>
</evidence>
<keyword evidence="2 4" id="KW-0863">Zinc-finger</keyword>
<protein>
    <recommendedName>
        <fullName evidence="6">SWIM-type domain-containing protein</fullName>
    </recommendedName>
</protein>
<feature type="compositionally biased region" description="Low complexity" evidence="5">
    <location>
        <begin position="202"/>
        <end position="214"/>
    </location>
</feature>
<evidence type="ECO:0000313" key="8">
    <source>
        <dbReference type="Proteomes" id="UP001454036"/>
    </source>
</evidence>
<dbReference type="PANTHER" id="PTHR31973">
    <property type="entry name" value="POLYPROTEIN, PUTATIVE-RELATED"/>
    <property type="match status" value="1"/>
</dbReference>
<evidence type="ECO:0000313" key="7">
    <source>
        <dbReference type="EMBL" id="GAA0152628.1"/>
    </source>
</evidence>
<feature type="domain" description="SWIM-type" evidence="6">
    <location>
        <begin position="55"/>
        <end position="87"/>
    </location>
</feature>
<dbReference type="Proteomes" id="UP001454036">
    <property type="component" value="Unassembled WGS sequence"/>
</dbReference>
<dbReference type="InterPro" id="IPR006564">
    <property type="entry name" value="Znf_PMZ"/>
</dbReference>
<dbReference type="SMART" id="SM00575">
    <property type="entry name" value="ZnF_PMZ"/>
    <property type="match status" value="1"/>
</dbReference>
<dbReference type="EMBL" id="BAABME010002018">
    <property type="protein sequence ID" value="GAA0152628.1"/>
    <property type="molecule type" value="Genomic_DNA"/>
</dbReference>
<evidence type="ECO:0000256" key="4">
    <source>
        <dbReference type="PROSITE-ProRule" id="PRU00325"/>
    </source>
</evidence>
<reference evidence="7 8" key="1">
    <citation type="submission" date="2024-01" db="EMBL/GenBank/DDBJ databases">
        <title>The complete chloroplast genome sequence of Lithospermum erythrorhizon: insights into the phylogenetic relationship among Boraginaceae species and the maternal lineages of purple gromwells.</title>
        <authorList>
            <person name="Okada T."/>
            <person name="Watanabe K."/>
        </authorList>
    </citation>
    <scope>NUCLEOTIDE SEQUENCE [LARGE SCALE GENOMIC DNA]</scope>
</reference>
<gene>
    <name evidence="7" type="ORF">LIER_11060</name>
</gene>
<dbReference type="InterPro" id="IPR007527">
    <property type="entry name" value="Znf_SWIM"/>
</dbReference>
<dbReference type="PROSITE" id="PS50966">
    <property type="entry name" value="ZF_SWIM"/>
    <property type="match status" value="1"/>
</dbReference>